<name>A0AAV4UYD0_CAEEX</name>
<dbReference type="EMBL" id="BPLR01013656">
    <property type="protein sequence ID" value="GIY62720.1"/>
    <property type="molecule type" value="Genomic_DNA"/>
</dbReference>
<evidence type="ECO:0000313" key="2">
    <source>
        <dbReference type="Proteomes" id="UP001054945"/>
    </source>
</evidence>
<reference evidence="1 2" key="1">
    <citation type="submission" date="2021-06" db="EMBL/GenBank/DDBJ databases">
        <title>Caerostris extrusa draft genome.</title>
        <authorList>
            <person name="Kono N."/>
            <person name="Arakawa K."/>
        </authorList>
    </citation>
    <scope>NUCLEOTIDE SEQUENCE [LARGE SCALE GENOMIC DNA]</scope>
</reference>
<organism evidence="1 2">
    <name type="scientific">Caerostris extrusa</name>
    <name type="common">Bark spider</name>
    <name type="synonym">Caerostris bankana</name>
    <dbReference type="NCBI Taxonomy" id="172846"/>
    <lineage>
        <taxon>Eukaryota</taxon>
        <taxon>Metazoa</taxon>
        <taxon>Ecdysozoa</taxon>
        <taxon>Arthropoda</taxon>
        <taxon>Chelicerata</taxon>
        <taxon>Arachnida</taxon>
        <taxon>Araneae</taxon>
        <taxon>Araneomorphae</taxon>
        <taxon>Entelegynae</taxon>
        <taxon>Araneoidea</taxon>
        <taxon>Araneidae</taxon>
        <taxon>Caerostris</taxon>
    </lineage>
</organism>
<evidence type="ECO:0000313" key="1">
    <source>
        <dbReference type="EMBL" id="GIY62720.1"/>
    </source>
</evidence>
<keyword evidence="2" id="KW-1185">Reference proteome</keyword>
<gene>
    <name evidence="1" type="ORF">CEXT_287921</name>
</gene>
<dbReference type="Proteomes" id="UP001054945">
    <property type="component" value="Unassembled WGS sequence"/>
</dbReference>
<comment type="caution">
    <text evidence="1">The sequence shown here is derived from an EMBL/GenBank/DDBJ whole genome shotgun (WGS) entry which is preliminary data.</text>
</comment>
<accession>A0AAV4UYD0</accession>
<protein>
    <submittedName>
        <fullName evidence="1">Uncharacterized protein</fullName>
    </submittedName>
</protein>
<sequence>MLAFSFSSSPSIRATSTSSDSIIDVFNNRPLLSTWVASSSIPEVAFFYAQSTQKDEIVDEFFFCGWFLVSMERKHQLSTTRECKADTSVEWASY</sequence>
<dbReference type="AlphaFoldDB" id="A0AAV4UYD0"/>
<proteinExistence type="predicted"/>